<dbReference type="AlphaFoldDB" id="A0A1H0P4J6"/>
<reference evidence="1 2" key="1">
    <citation type="submission" date="2016-10" db="EMBL/GenBank/DDBJ databases">
        <authorList>
            <person name="de Groot N.N."/>
        </authorList>
    </citation>
    <scope>NUCLEOTIDE SEQUENCE [LARGE SCALE GENOMIC DNA]</scope>
    <source>
        <strain evidence="1 2">S137</strain>
    </source>
</reference>
<evidence type="ECO:0000313" key="2">
    <source>
        <dbReference type="Proteomes" id="UP000182412"/>
    </source>
</evidence>
<evidence type="ECO:0000313" key="1">
    <source>
        <dbReference type="EMBL" id="SDO99749.1"/>
    </source>
</evidence>
<accession>A0A1H0P4J6</accession>
<protein>
    <submittedName>
        <fullName evidence="1">Uncharacterized protein</fullName>
    </submittedName>
</protein>
<sequence length="83" mass="9867">MTKYYCRGNVCKTKKNKRQICCYDCLNASWCSDMGEWSRCMPWTCGKSVKVTDYYFRRYAKYGAGERTFLIRKCIGRKLEGEK</sequence>
<proteinExistence type="predicted"/>
<organism evidence="1 2">
    <name type="scientific">Selenomonas ruminantium</name>
    <dbReference type="NCBI Taxonomy" id="971"/>
    <lineage>
        <taxon>Bacteria</taxon>
        <taxon>Bacillati</taxon>
        <taxon>Bacillota</taxon>
        <taxon>Negativicutes</taxon>
        <taxon>Selenomonadales</taxon>
        <taxon>Selenomonadaceae</taxon>
        <taxon>Selenomonas</taxon>
    </lineage>
</organism>
<dbReference type="Proteomes" id="UP000182412">
    <property type="component" value="Unassembled WGS sequence"/>
</dbReference>
<dbReference type="EMBL" id="FNJQ01000004">
    <property type="protein sequence ID" value="SDO99749.1"/>
    <property type="molecule type" value="Genomic_DNA"/>
</dbReference>
<name>A0A1H0P4J6_SELRU</name>
<dbReference type="RefSeq" id="WP_143005264.1">
    <property type="nucleotide sequence ID" value="NZ_FNJQ01000004.1"/>
</dbReference>
<gene>
    <name evidence="1" type="ORF">SAMN05216366_104102</name>
</gene>